<dbReference type="EMBL" id="FNAN01000043">
    <property type="protein sequence ID" value="SDH52520.1"/>
    <property type="molecule type" value="Genomic_DNA"/>
</dbReference>
<protein>
    <submittedName>
        <fullName evidence="2">Por secretion system C-terminal sorting domain-containing protein</fullName>
    </submittedName>
</protein>
<name>A0A1G8D5L1_9BACT</name>
<gene>
    <name evidence="2" type="ORF">SAMN04487996_1435</name>
</gene>
<dbReference type="OrthoDB" id="965941at2"/>
<dbReference type="STRING" id="659014.SAMN04487996_1435"/>
<proteinExistence type="predicted"/>
<evidence type="ECO:0000259" key="1">
    <source>
        <dbReference type="Pfam" id="PF18962"/>
    </source>
</evidence>
<accession>A0A1G8D5L1</accession>
<sequence length="123" mass="13925">MEMQGVESYTQLISYQYITSQQSYYRLKQIDWNGSFQYSRIVVLDFLADRKYLVLYPNPVTGGVVTIDLPEGGTLEVKIYNASGMQVKAFKQTSRVLDVKGLSSGNTFSKQQQRMGGFIKSLS</sequence>
<dbReference type="NCBIfam" id="TIGR04183">
    <property type="entry name" value="Por_Secre_tail"/>
    <property type="match status" value="1"/>
</dbReference>
<reference evidence="3" key="1">
    <citation type="submission" date="2016-10" db="EMBL/GenBank/DDBJ databases">
        <authorList>
            <person name="Varghese N."/>
            <person name="Submissions S."/>
        </authorList>
    </citation>
    <scope>NUCLEOTIDE SEQUENCE [LARGE SCALE GENOMIC DNA]</scope>
    <source>
        <strain evidence="3">DSM 25329</strain>
    </source>
</reference>
<evidence type="ECO:0000313" key="3">
    <source>
        <dbReference type="Proteomes" id="UP000198748"/>
    </source>
</evidence>
<feature type="domain" description="Secretion system C-terminal sorting" evidence="1">
    <location>
        <begin position="55"/>
        <end position="106"/>
    </location>
</feature>
<evidence type="ECO:0000313" key="2">
    <source>
        <dbReference type="EMBL" id="SDH52520.1"/>
    </source>
</evidence>
<dbReference type="Proteomes" id="UP000198748">
    <property type="component" value="Unassembled WGS sequence"/>
</dbReference>
<keyword evidence="3" id="KW-1185">Reference proteome</keyword>
<dbReference type="InterPro" id="IPR026444">
    <property type="entry name" value="Secre_tail"/>
</dbReference>
<dbReference type="Pfam" id="PF18962">
    <property type="entry name" value="Por_Secre_tail"/>
    <property type="match status" value="1"/>
</dbReference>
<dbReference type="AlphaFoldDB" id="A0A1G8D5L1"/>
<dbReference type="RefSeq" id="WP_090157910.1">
    <property type="nucleotide sequence ID" value="NZ_FNAN01000043.1"/>
</dbReference>
<organism evidence="2 3">
    <name type="scientific">Dyadobacter soli</name>
    <dbReference type="NCBI Taxonomy" id="659014"/>
    <lineage>
        <taxon>Bacteria</taxon>
        <taxon>Pseudomonadati</taxon>
        <taxon>Bacteroidota</taxon>
        <taxon>Cytophagia</taxon>
        <taxon>Cytophagales</taxon>
        <taxon>Spirosomataceae</taxon>
        <taxon>Dyadobacter</taxon>
    </lineage>
</organism>